<dbReference type="SMART" id="SM00131">
    <property type="entry name" value="KU"/>
    <property type="match status" value="1"/>
</dbReference>
<dbReference type="Proteomes" id="UP000515160">
    <property type="component" value="Chromosome 2L"/>
</dbReference>
<dbReference type="OrthoDB" id="4473401at2759"/>
<dbReference type="InterPro" id="IPR050098">
    <property type="entry name" value="TFPI/VKTCI-like"/>
</dbReference>
<feature type="chain" id="PRO_5039149337" evidence="4">
    <location>
        <begin position="20"/>
        <end position="82"/>
    </location>
</feature>
<name>A0A9C6T1C9_DROAB</name>
<gene>
    <name evidence="7" type="primary">LOC127565145</name>
</gene>
<dbReference type="GO" id="GO:0004867">
    <property type="term" value="F:serine-type endopeptidase inhibitor activity"/>
    <property type="evidence" value="ECO:0007669"/>
    <property type="project" value="UniProtKB-KW"/>
</dbReference>
<dbReference type="InterPro" id="IPR020901">
    <property type="entry name" value="Prtase_inh_Kunz-CS"/>
</dbReference>
<dbReference type="GO" id="GO:0005615">
    <property type="term" value="C:extracellular space"/>
    <property type="evidence" value="ECO:0007669"/>
    <property type="project" value="TreeGrafter"/>
</dbReference>
<dbReference type="InterPro" id="IPR036880">
    <property type="entry name" value="Kunitz_BPTI_sf"/>
</dbReference>
<keyword evidence="2 7" id="KW-0722">Serine protease inhibitor</keyword>
<evidence type="ECO:0000313" key="7">
    <source>
        <dbReference type="RefSeq" id="XP_051858362.1"/>
    </source>
</evidence>
<accession>A0A9C6T1C9</accession>
<dbReference type="PRINTS" id="PR00759">
    <property type="entry name" value="BASICPTASE"/>
</dbReference>
<dbReference type="PROSITE" id="PS00280">
    <property type="entry name" value="BPTI_KUNITZ_1"/>
    <property type="match status" value="1"/>
</dbReference>
<dbReference type="Gene3D" id="4.10.410.10">
    <property type="entry name" value="Pancreatic trypsin inhibitor Kunitz domain"/>
    <property type="match status" value="1"/>
</dbReference>
<feature type="signal peptide" evidence="4">
    <location>
        <begin position="1"/>
        <end position="19"/>
    </location>
</feature>
<evidence type="ECO:0000259" key="5">
    <source>
        <dbReference type="PROSITE" id="PS50279"/>
    </source>
</evidence>
<evidence type="ECO:0000256" key="2">
    <source>
        <dbReference type="ARBA" id="ARBA00022900"/>
    </source>
</evidence>
<organism evidence="6 7">
    <name type="scientific">Drosophila albomicans</name>
    <name type="common">Fruit fly</name>
    <dbReference type="NCBI Taxonomy" id="7291"/>
    <lineage>
        <taxon>Eukaryota</taxon>
        <taxon>Metazoa</taxon>
        <taxon>Ecdysozoa</taxon>
        <taxon>Arthropoda</taxon>
        <taxon>Hexapoda</taxon>
        <taxon>Insecta</taxon>
        <taxon>Pterygota</taxon>
        <taxon>Neoptera</taxon>
        <taxon>Endopterygota</taxon>
        <taxon>Diptera</taxon>
        <taxon>Brachycera</taxon>
        <taxon>Muscomorpha</taxon>
        <taxon>Ephydroidea</taxon>
        <taxon>Drosophilidae</taxon>
        <taxon>Drosophila</taxon>
    </lineage>
</organism>
<evidence type="ECO:0000256" key="1">
    <source>
        <dbReference type="ARBA" id="ARBA00022690"/>
    </source>
</evidence>
<dbReference type="InterPro" id="IPR002223">
    <property type="entry name" value="Kunitz_BPTI"/>
</dbReference>
<keyword evidence="3" id="KW-1015">Disulfide bond</keyword>
<keyword evidence="6" id="KW-1185">Reference proteome</keyword>
<keyword evidence="4" id="KW-0732">Signal</keyword>
<keyword evidence="1 7" id="KW-0646">Protease inhibitor</keyword>
<feature type="domain" description="BPTI/Kunitz inhibitor" evidence="5">
    <location>
        <begin position="25"/>
        <end position="80"/>
    </location>
</feature>
<evidence type="ECO:0000256" key="3">
    <source>
        <dbReference type="ARBA" id="ARBA00023157"/>
    </source>
</evidence>
<protein>
    <submittedName>
        <fullName evidence="7">Male accessory gland serine protease inhibitor-like</fullName>
    </submittedName>
</protein>
<dbReference type="PANTHER" id="PTHR10083">
    <property type="entry name" value="KUNITZ-TYPE PROTEASE INHIBITOR-RELATED"/>
    <property type="match status" value="1"/>
</dbReference>
<dbReference type="PANTHER" id="PTHR10083:SF374">
    <property type="entry name" value="BPTI_KUNITZ INHIBITOR DOMAIN-CONTAINING PROTEIN"/>
    <property type="match status" value="1"/>
</dbReference>
<dbReference type="CDD" id="cd22634">
    <property type="entry name" value="Kunitz_SCI-I-like"/>
    <property type="match status" value="1"/>
</dbReference>
<dbReference type="FunFam" id="4.10.410.10:FF:000020">
    <property type="entry name" value="Collagen, type VI, alpha 3"/>
    <property type="match status" value="1"/>
</dbReference>
<dbReference type="RefSeq" id="XP_051858362.1">
    <property type="nucleotide sequence ID" value="XM_052002402.1"/>
</dbReference>
<dbReference type="SUPFAM" id="SSF57362">
    <property type="entry name" value="BPTI-like"/>
    <property type="match status" value="1"/>
</dbReference>
<dbReference type="GeneID" id="127565145"/>
<evidence type="ECO:0000313" key="6">
    <source>
        <dbReference type="Proteomes" id="UP000515160"/>
    </source>
</evidence>
<sequence>MKFVVAFLMLVACTAFSSAYKNDVCGLPHSIDGNGVVTCFAYIPSWSYDSNDNECVNFIYGGCGGNKNRFKTKEECEDTCVV</sequence>
<proteinExistence type="predicted"/>
<dbReference type="AlphaFoldDB" id="A0A9C6T1C9"/>
<dbReference type="PROSITE" id="PS50279">
    <property type="entry name" value="BPTI_KUNITZ_2"/>
    <property type="match status" value="1"/>
</dbReference>
<dbReference type="Pfam" id="PF00014">
    <property type="entry name" value="Kunitz_BPTI"/>
    <property type="match status" value="1"/>
</dbReference>
<evidence type="ECO:0000256" key="4">
    <source>
        <dbReference type="SAM" id="SignalP"/>
    </source>
</evidence>
<reference evidence="7" key="1">
    <citation type="submission" date="2025-08" db="UniProtKB">
        <authorList>
            <consortium name="RefSeq"/>
        </authorList>
    </citation>
    <scope>IDENTIFICATION</scope>
    <source>
        <strain evidence="7">15112-1751.03</strain>
        <tissue evidence="7">Whole Adult</tissue>
    </source>
</reference>